<comment type="subcellular location">
    <subcellularLocation>
        <location evidence="1">Nucleus</location>
    </subcellularLocation>
</comment>
<evidence type="ECO:0000256" key="1">
    <source>
        <dbReference type="ARBA" id="ARBA00004123"/>
    </source>
</evidence>
<evidence type="ECO:0000256" key="4">
    <source>
        <dbReference type="ARBA" id="ARBA00022473"/>
    </source>
</evidence>
<dbReference type="SUPFAM" id="SSF48295">
    <property type="entry name" value="TrpR-like"/>
    <property type="match status" value="1"/>
</dbReference>
<evidence type="ECO:0000256" key="12">
    <source>
        <dbReference type="ARBA" id="ARBA00023242"/>
    </source>
</evidence>
<sequence length="618" mass="71689">MDTVEYIKSNKGGVKIIYMGYMYTVHKNKKCGGIRWRCAQRSLNCKGSISTGLSDVPQINMPHNHLPDYRSVEMARSKFGDKLDFRTLLNMFSLQKEAVLTKMAEAHNRKVRKSNFSPEEIDVLVNTVVKHYNILYGELAKRAVNKNARERAWIDVTRRVNRVSIERRTLQEVKNKWKKCQYLYRGHLGIPKDPVNEMKSNKSKHRANKTGKRIKIRQCSYYEPDFKKAVVLYAEQKSTSEAKRRYGISESNIRRWRRLKNDIIEKAAQARHPRRCKRPNSILDEPVDELYELYDHSNSLGRNREKFLTTIAIESFLDYVSTKKERLFFPDSMPLEQRATKLTTDEPVLQSQPLSPTKLKVTRQTNKPPQPSPKPVTPEPVNEEVCLRWNSHHSNMQSSFPNLLLREQYIDATLVADGQTLKCHRLILSSCSPYFEEVLSGISPYQHPVLFMKDVPFWILKSLCDFMYAGEVHIYQDKLEELLAVAETLKIKGLAGKQECGSEEVKSEELIRPIKEEHKKDDTRDRKKQPGIQQNEMSAPRSSKSTKNIHSSNRRNERTIKEPLKMDNILDPLDLLEPVYEELTKHEKPASVPAKFKESKAAPVRKSLPKKLKKKETV</sequence>
<dbReference type="PANTHER" id="PTHR23110">
    <property type="entry name" value="BTB DOMAIN TRANSCRIPTION FACTOR"/>
    <property type="match status" value="1"/>
</dbReference>
<dbReference type="Proteomes" id="UP001162164">
    <property type="component" value="Unassembled WGS sequence"/>
</dbReference>
<proteinExistence type="predicted"/>
<keyword evidence="7" id="KW-0221">Differentiation</keyword>
<evidence type="ECO:0000256" key="9">
    <source>
        <dbReference type="ARBA" id="ARBA00022902"/>
    </source>
</evidence>
<evidence type="ECO:0000256" key="11">
    <source>
        <dbReference type="ARBA" id="ARBA00023163"/>
    </source>
</evidence>
<dbReference type="Pfam" id="PF13873">
    <property type="entry name" value="Myb_DNA-bind_5"/>
    <property type="match status" value="1"/>
</dbReference>
<keyword evidence="10" id="KW-0805">Transcription regulation</keyword>
<dbReference type="InterPro" id="IPR000210">
    <property type="entry name" value="BTB/POZ_dom"/>
</dbReference>
<dbReference type="InterPro" id="IPR007588">
    <property type="entry name" value="Znf_FLYWCH"/>
</dbReference>
<feature type="region of interest" description="Disordered" evidence="15">
    <location>
        <begin position="505"/>
        <end position="567"/>
    </location>
</feature>
<dbReference type="PROSITE" id="PS50097">
    <property type="entry name" value="BTB"/>
    <property type="match status" value="1"/>
</dbReference>
<evidence type="ECO:0000313" key="17">
    <source>
        <dbReference type="EMBL" id="KAJ8984152.1"/>
    </source>
</evidence>
<evidence type="ECO:0000256" key="2">
    <source>
        <dbReference type="ARBA" id="ARBA00011764"/>
    </source>
</evidence>
<feature type="compositionally biased region" description="Pro residues" evidence="15">
    <location>
        <begin position="368"/>
        <end position="378"/>
    </location>
</feature>
<dbReference type="Gene3D" id="3.30.710.10">
    <property type="entry name" value="Potassium Channel Kv1.1, Chain A"/>
    <property type="match status" value="1"/>
</dbReference>
<evidence type="ECO:0000256" key="8">
    <source>
        <dbReference type="ARBA" id="ARBA00022833"/>
    </source>
</evidence>
<evidence type="ECO:0000256" key="7">
    <source>
        <dbReference type="ARBA" id="ARBA00022782"/>
    </source>
</evidence>
<feature type="compositionally biased region" description="Basic and acidic residues" evidence="15">
    <location>
        <begin position="505"/>
        <end position="525"/>
    </location>
</feature>
<keyword evidence="18" id="KW-1185">Reference proteome</keyword>
<feature type="compositionally biased region" description="Basic and acidic residues" evidence="15">
    <location>
        <begin position="554"/>
        <end position="565"/>
    </location>
</feature>
<dbReference type="Pfam" id="PF04500">
    <property type="entry name" value="FLYWCH"/>
    <property type="match status" value="1"/>
</dbReference>
<evidence type="ECO:0000256" key="10">
    <source>
        <dbReference type="ARBA" id="ARBA00023015"/>
    </source>
</evidence>
<dbReference type="PANTHER" id="PTHR23110:SF111">
    <property type="entry name" value="LONGITUDINALS LACKING PROTEIN, ISOFORMS F_I_K_T"/>
    <property type="match status" value="1"/>
</dbReference>
<feature type="compositionally biased region" description="Basic residues" evidence="15">
    <location>
        <begin position="607"/>
        <end position="618"/>
    </location>
</feature>
<keyword evidence="8" id="KW-0862">Zinc</keyword>
<dbReference type="CDD" id="cd18315">
    <property type="entry name" value="BTB_POZ_BAB-like"/>
    <property type="match status" value="1"/>
</dbReference>
<dbReference type="InterPro" id="IPR028002">
    <property type="entry name" value="Myb_DNA-bind_5"/>
</dbReference>
<evidence type="ECO:0000259" key="16">
    <source>
        <dbReference type="PROSITE" id="PS50097"/>
    </source>
</evidence>
<dbReference type="InterPro" id="IPR011333">
    <property type="entry name" value="SKP1/BTB/POZ_sf"/>
</dbReference>
<dbReference type="SUPFAM" id="SSF54695">
    <property type="entry name" value="POZ domain"/>
    <property type="match status" value="1"/>
</dbReference>
<reference evidence="17" key="1">
    <citation type="journal article" date="2023" name="Insect Mol. Biol.">
        <title>Genome sequencing provides insights into the evolution of gene families encoding plant cell wall-degrading enzymes in longhorned beetles.</title>
        <authorList>
            <person name="Shin N.R."/>
            <person name="Okamura Y."/>
            <person name="Kirsch R."/>
            <person name="Pauchet Y."/>
        </authorList>
    </citation>
    <scope>NUCLEOTIDE SEQUENCE</scope>
    <source>
        <strain evidence="17">MMC_N1</strain>
    </source>
</reference>
<evidence type="ECO:0000256" key="13">
    <source>
        <dbReference type="ARBA" id="ARBA00025466"/>
    </source>
</evidence>
<comment type="caution">
    <text evidence="17">The sequence shown here is derived from an EMBL/GenBank/DDBJ whole genome shotgun (WGS) entry which is preliminary data.</text>
</comment>
<comment type="function">
    <text evidence="13">Involved in transvection phenomena (= synapsis-dependent gene expression), where the synaptic pairing of chromosomes carrying genes with which zeste interacts influences the expression of these genes. Zeste binds to DNA and stimulates transcription from a nearby promoter.</text>
</comment>
<feature type="region of interest" description="Disordered" evidence="15">
    <location>
        <begin position="584"/>
        <end position="618"/>
    </location>
</feature>
<comment type="subunit">
    <text evidence="2">Self-associates forming complexes of several hundred monomers.</text>
</comment>
<evidence type="ECO:0000256" key="14">
    <source>
        <dbReference type="ARBA" id="ARBA00037382"/>
    </source>
</evidence>
<feature type="domain" description="BTB" evidence="16">
    <location>
        <begin position="410"/>
        <end position="476"/>
    </location>
</feature>
<dbReference type="Pfam" id="PF00651">
    <property type="entry name" value="BTB"/>
    <property type="match status" value="1"/>
</dbReference>
<dbReference type="SMART" id="SM00225">
    <property type="entry name" value="BTB"/>
    <property type="match status" value="1"/>
</dbReference>
<evidence type="ECO:0000313" key="18">
    <source>
        <dbReference type="Proteomes" id="UP001162164"/>
    </source>
</evidence>
<keyword evidence="11" id="KW-0804">Transcription</keyword>
<dbReference type="InterPro" id="IPR010921">
    <property type="entry name" value="Trp_repressor/repl_initiator"/>
</dbReference>
<feature type="compositionally biased region" description="Basic and acidic residues" evidence="15">
    <location>
        <begin position="584"/>
        <end position="600"/>
    </location>
</feature>
<keyword evidence="4" id="KW-0217">Developmental protein</keyword>
<dbReference type="Gene3D" id="2.20.25.240">
    <property type="match status" value="1"/>
</dbReference>
<protein>
    <recommendedName>
        <fullName evidence="3">Regulatory protein zeste</fullName>
    </recommendedName>
</protein>
<dbReference type="EMBL" id="JAPWTJ010000045">
    <property type="protein sequence ID" value="KAJ8984152.1"/>
    <property type="molecule type" value="Genomic_DNA"/>
</dbReference>
<gene>
    <name evidence="17" type="ORF">NQ317_017803</name>
</gene>
<keyword evidence="9" id="KW-0524">Neurogenesis</keyword>
<name>A0ABQ9K2D9_9CUCU</name>
<dbReference type="InterPro" id="IPR051095">
    <property type="entry name" value="Dros_DevTransReg"/>
</dbReference>
<evidence type="ECO:0000256" key="6">
    <source>
        <dbReference type="ARBA" id="ARBA00022771"/>
    </source>
</evidence>
<keyword evidence="6" id="KW-0863">Zinc-finger</keyword>
<keyword evidence="12" id="KW-0539">Nucleus</keyword>
<accession>A0ABQ9K2D9</accession>
<evidence type="ECO:0000256" key="5">
    <source>
        <dbReference type="ARBA" id="ARBA00022723"/>
    </source>
</evidence>
<evidence type="ECO:0000256" key="3">
    <source>
        <dbReference type="ARBA" id="ARBA00016807"/>
    </source>
</evidence>
<feature type="compositionally biased region" description="Polar residues" evidence="15">
    <location>
        <begin position="531"/>
        <end position="551"/>
    </location>
</feature>
<organism evidence="17 18">
    <name type="scientific">Molorchus minor</name>
    <dbReference type="NCBI Taxonomy" id="1323400"/>
    <lineage>
        <taxon>Eukaryota</taxon>
        <taxon>Metazoa</taxon>
        <taxon>Ecdysozoa</taxon>
        <taxon>Arthropoda</taxon>
        <taxon>Hexapoda</taxon>
        <taxon>Insecta</taxon>
        <taxon>Pterygota</taxon>
        <taxon>Neoptera</taxon>
        <taxon>Endopterygota</taxon>
        <taxon>Coleoptera</taxon>
        <taxon>Polyphaga</taxon>
        <taxon>Cucujiformia</taxon>
        <taxon>Chrysomeloidea</taxon>
        <taxon>Cerambycidae</taxon>
        <taxon>Lamiinae</taxon>
        <taxon>Monochamini</taxon>
        <taxon>Molorchus</taxon>
    </lineage>
</organism>
<comment type="function">
    <text evidence="14">Putative transcription factor required for axon growth and guidance in the central and peripheral nervous systems. Repels CNS axons away from the midline by promoting the expression of the midline repellent sli and its receptor robo.</text>
</comment>
<keyword evidence="5" id="KW-0479">Metal-binding</keyword>
<feature type="region of interest" description="Disordered" evidence="15">
    <location>
        <begin position="341"/>
        <end position="380"/>
    </location>
</feature>
<evidence type="ECO:0000256" key="15">
    <source>
        <dbReference type="SAM" id="MobiDB-lite"/>
    </source>
</evidence>